<dbReference type="RefSeq" id="WP_133621350.1">
    <property type="nucleotide sequence ID" value="NZ_SNZE01000026.1"/>
</dbReference>
<protein>
    <submittedName>
        <fullName evidence="5">TatD DNase family protein</fullName>
    </submittedName>
</protein>
<feature type="binding site" evidence="4">
    <location>
        <position position="7"/>
    </location>
    <ligand>
        <name>a divalent metal cation</name>
        <dbReference type="ChEBI" id="CHEBI:60240"/>
        <label>1</label>
    </ligand>
</feature>
<dbReference type="CDD" id="cd01310">
    <property type="entry name" value="TatD_DNAse"/>
    <property type="match status" value="1"/>
</dbReference>
<feature type="binding site" evidence="4">
    <location>
        <position position="9"/>
    </location>
    <ligand>
        <name>a divalent metal cation</name>
        <dbReference type="ChEBI" id="CHEBI:60240"/>
        <label>1</label>
    </ligand>
</feature>
<dbReference type="OrthoDB" id="9810005at2"/>
<dbReference type="GO" id="GO:0046872">
    <property type="term" value="F:metal ion binding"/>
    <property type="evidence" value="ECO:0007669"/>
    <property type="project" value="UniProtKB-KW"/>
</dbReference>
<evidence type="ECO:0000256" key="3">
    <source>
        <dbReference type="ARBA" id="ARBA00022801"/>
    </source>
</evidence>
<proteinExistence type="inferred from homology"/>
<dbReference type="PROSITE" id="PS01090">
    <property type="entry name" value="TATD_2"/>
    <property type="match status" value="1"/>
</dbReference>
<evidence type="ECO:0000256" key="1">
    <source>
        <dbReference type="ARBA" id="ARBA00009275"/>
    </source>
</evidence>
<dbReference type="EMBL" id="SNZE01000026">
    <property type="protein sequence ID" value="TDR29082.1"/>
    <property type="molecule type" value="Genomic_DNA"/>
</dbReference>
<dbReference type="Pfam" id="PF01026">
    <property type="entry name" value="TatD_DNase"/>
    <property type="match status" value="1"/>
</dbReference>
<feature type="binding site" evidence="4">
    <location>
        <position position="157"/>
    </location>
    <ligand>
        <name>a divalent metal cation</name>
        <dbReference type="ChEBI" id="CHEBI:60240"/>
        <label>2</label>
    </ligand>
</feature>
<reference evidence="5 6" key="1">
    <citation type="submission" date="2019-03" db="EMBL/GenBank/DDBJ databases">
        <title>Genomic Encyclopedia of Type Strains, Phase IV (KMG-IV): sequencing the most valuable type-strain genomes for metagenomic binning, comparative biology and taxonomic classification.</title>
        <authorList>
            <person name="Goeker M."/>
        </authorList>
    </citation>
    <scope>NUCLEOTIDE SEQUENCE [LARGE SCALE GENOMIC DNA]</scope>
    <source>
        <strain evidence="5 6">DSM 102852</strain>
    </source>
</reference>
<keyword evidence="2 4" id="KW-0479">Metal-binding</keyword>
<evidence type="ECO:0000256" key="4">
    <source>
        <dbReference type="PIRSR" id="PIRSR005902-1"/>
    </source>
</evidence>
<dbReference type="PANTHER" id="PTHR46124:SF3">
    <property type="entry name" value="HYDROLASE"/>
    <property type="match status" value="1"/>
</dbReference>
<dbReference type="InterPro" id="IPR032466">
    <property type="entry name" value="Metal_Hydrolase"/>
</dbReference>
<organism evidence="5 6">
    <name type="scientific">Hydromonas duriensis</name>
    <dbReference type="NCBI Taxonomy" id="1527608"/>
    <lineage>
        <taxon>Bacteria</taxon>
        <taxon>Pseudomonadati</taxon>
        <taxon>Pseudomonadota</taxon>
        <taxon>Betaproteobacteria</taxon>
        <taxon>Burkholderiales</taxon>
        <taxon>Burkholderiaceae</taxon>
        <taxon>Hydromonas</taxon>
    </lineage>
</organism>
<sequence length="263" mass="29109">MSWIDTHAHFDAAEFDTTRSDDWAHAQRLGVVAQVVPAVAPFNFETVRGLAHAYTGTVYALGIHPMYVNSLDVDVALAELRGALLANIEDSRLVAVGEIGLDGFVEGIDQDKQLAIYQGQLKLAREFNLPVLLHVRRAQDTVIKYLRQFGIKQGIAHAFNGSFSQAQAYIKQGIHLGFGGMMTFEKSNQIRRLAAELPIESLVLETDAPDMSPAWAYKENNYSYYLPRIAETLMTLRGLSAAHLSAQLRNNTLNALPKIQSVL</sequence>
<dbReference type="GO" id="GO:0016788">
    <property type="term" value="F:hydrolase activity, acting on ester bonds"/>
    <property type="evidence" value="ECO:0007669"/>
    <property type="project" value="InterPro"/>
</dbReference>
<evidence type="ECO:0000313" key="5">
    <source>
        <dbReference type="EMBL" id="TDR29082.1"/>
    </source>
</evidence>
<feature type="binding site" evidence="4">
    <location>
        <position position="98"/>
    </location>
    <ligand>
        <name>a divalent metal cation</name>
        <dbReference type="ChEBI" id="CHEBI:60240"/>
        <label>1</label>
    </ligand>
</feature>
<dbReference type="PROSITE" id="PS01091">
    <property type="entry name" value="TATD_3"/>
    <property type="match status" value="1"/>
</dbReference>
<comment type="similarity">
    <text evidence="1">Belongs to the metallo-dependent hydrolases superfamily. TatD-type hydrolase family.</text>
</comment>
<keyword evidence="3" id="KW-0378">Hydrolase</keyword>
<evidence type="ECO:0000256" key="2">
    <source>
        <dbReference type="ARBA" id="ARBA00022723"/>
    </source>
</evidence>
<dbReference type="FunFam" id="3.20.20.140:FF:000005">
    <property type="entry name" value="TatD family hydrolase"/>
    <property type="match status" value="1"/>
</dbReference>
<evidence type="ECO:0000313" key="6">
    <source>
        <dbReference type="Proteomes" id="UP000294480"/>
    </source>
</evidence>
<dbReference type="InterPro" id="IPR001130">
    <property type="entry name" value="TatD-like"/>
</dbReference>
<feature type="binding site" evidence="4">
    <location>
        <position position="134"/>
    </location>
    <ligand>
        <name>a divalent metal cation</name>
        <dbReference type="ChEBI" id="CHEBI:60240"/>
        <label>2</label>
    </ligand>
</feature>
<keyword evidence="6" id="KW-1185">Reference proteome</keyword>
<dbReference type="SUPFAM" id="SSF51556">
    <property type="entry name" value="Metallo-dependent hydrolases"/>
    <property type="match status" value="1"/>
</dbReference>
<comment type="caution">
    <text evidence="5">The sequence shown here is derived from an EMBL/GenBank/DDBJ whole genome shotgun (WGS) entry which is preliminary data.</text>
</comment>
<dbReference type="PANTHER" id="PTHR46124">
    <property type="entry name" value="D-AMINOACYL-TRNA DEACYLASE"/>
    <property type="match status" value="1"/>
</dbReference>
<name>A0A4R6Y162_9BURK</name>
<dbReference type="Proteomes" id="UP000294480">
    <property type="component" value="Unassembled WGS sequence"/>
</dbReference>
<gene>
    <name evidence="5" type="ORF">DFR44_1263</name>
</gene>
<dbReference type="InterPro" id="IPR018228">
    <property type="entry name" value="DNase_TatD-rel_CS"/>
</dbReference>
<dbReference type="PIRSF" id="PIRSF005902">
    <property type="entry name" value="DNase_TatD"/>
    <property type="match status" value="1"/>
</dbReference>
<feature type="binding site" evidence="4">
    <location>
        <position position="207"/>
    </location>
    <ligand>
        <name>a divalent metal cation</name>
        <dbReference type="ChEBI" id="CHEBI:60240"/>
        <label>1</label>
    </ligand>
</feature>
<accession>A0A4R6Y162</accession>
<dbReference type="Gene3D" id="3.20.20.140">
    <property type="entry name" value="Metal-dependent hydrolases"/>
    <property type="match status" value="1"/>
</dbReference>
<dbReference type="GO" id="GO:0005829">
    <property type="term" value="C:cytosol"/>
    <property type="evidence" value="ECO:0007669"/>
    <property type="project" value="TreeGrafter"/>
</dbReference>
<dbReference type="AlphaFoldDB" id="A0A4R6Y162"/>